<dbReference type="AlphaFoldDB" id="A0A5N7D835"/>
<evidence type="ECO:0000256" key="3">
    <source>
        <dbReference type="ARBA" id="ARBA00022989"/>
    </source>
</evidence>
<name>A0A5N7D835_9EURO</name>
<evidence type="ECO:0000256" key="2">
    <source>
        <dbReference type="ARBA" id="ARBA00022692"/>
    </source>
</evidence>
<keyword evidence="2 5" id="KW-0812">Transmembrane</keyword>
<dbReference type="GeneID" id="43663830"/>
<evidence type="ECO:0000256" key="4">
    <source>
        <dbReference type="ARBA" id="ARBA00023136"/>
    </source>
</evidence>
<sequence length="310" mass="33820">MSEMNMDDCTLATCPIDLAYINYQPNIPANVLFLVIFGLLLAAQIALGTWFRTWTYMGAMTAGLILEILGYIGRIMMHSNPFDFNAFLLYLICLTIAPAFFTAAIYICLGRIVIVYGEDISRIRPRTYTILFVTCDIIALVLQAAGGAITSIADSDQKSLGDTGVNIMIAGLAFQVASLTLFIVLASEFALRVRRSSEDMKNVSTASVRSGLKWKMFLLGLAIAVLTIFIRSIFRVAELKGGFNSDLANDEISLMILESTMIAIACICMTAAHPAAAMGRRWGELSAKPRRGVVSSKMSQASSEIEMMNA</sequence>
<proteinExistence type="predicted"/>
<organism evidence="6 7">
    <name type="scientific">Aspergillus pseudonomiae</name>
    <dbReference type="NCBI Taxonomy" id="1506151"/>
    <lineage>
        <taxon>Eukaryota</taxon>
        <taxon>Fungi</taxon>
        <taxon>Dikarya</taxon>
        <taxon>Ascomycota</taxon>
        <taxon>Pezizomycotina</taxon>
        <taxon>Eurotiomycetes</taxon>
        <taxon>Eurotiomycetidae</taxon>
        <taxon>Eurotiales</taxon>
        <taxon>Aspergillaceae</taxon>
        <taxon>Aspergillus</taxon>
        <taxon>Aspergillus subgen. Circumdati</taxon>
    </lineage>
</organism>
<dbReference type="Proteomes" id="UP000325579">
    <property type="component" value="Unassembled WGS sequence"/>
</dbReference>
<protein>
    <submittedName>
        <fullName evidence="6">RTA1 like protein-domain-containing protein</fullName>
    </submittedName>
</protein>
<evidence type="ECO:0000313" key="7">
    <source>
        <dbReference type="Proteomes" id="UP000325579"/>
    </source>
</evidence>
<feature type="transmembrane region" description="Helical" evidence="5">
    <location>
        <begin position="130"/>
        <end position="153"/>
    </location>
</feature>
<feature type="transmembrane region" description="Helical" evidence="5">
    <location>
        <begin position="165"/>
        <end position="191"/>
    </location>
</feature>
<dbReference type="InterPro" id="IPR007568">
    <property type="entry name" value="RTA1"/>
</dbReference>
<gene>
    <name evidence="6" type="ORF">BDV37DRAFT_159642</name>
</gene>
<dbReference type="PANTHER" id="PTHR31465:SF9">
    <property type="entry name" value="SPHINGOID LONG-CHAIN BASE TRANSPORTER RSB1"/>
    <property type="match status" value="1"/>
</dbReference>
<dbReference type="GO" id="GO:0000324">
    <property type="term" value="C:fungal-type vacuole"/>
    <property type="evidence" value="ECO:0007669"/>
    <property type="project" value="TreeGrafter"/>
</dbReference>
<feature type="transmembrane region" description="Helical" evidence="5">
    <location>
        <begin position="254"/>
        <end position="272"/>
    </location>
</feature>
<dbReference type="EMBL" id="ML736787">
    <property type="protein sequence ID" value="KAE8402474.1"/>
    <property type="molecule type" value="Genomic_DNA"/>
</dbReference>
<dbReference type="RefSeq" id="XP_031939793.1">
    <property type="nucleotide sequence ID" value="XM_032079139.1"/>
</dbReference>
<comment type="subcellular location">
    <subcellularLocation>
        <location evidence="1">Membrane</location>
        <topology evidence="1">Multi-pass membrane protein</topology>
    </subcellularLocation>
</comment>
<dbReference type="PANTHER" id="PTHR31465">
    <property type="entry name" value="PROTEIN RTA1-RELATED"/>
    <property type="match status" value="1"/>
</dbReference>
<evidence type="ECO:0000256" key="5">
    <source>
        <dbReference type="SAM" id="Phobius"/>
    </source>
</evidence>
<evidence type="ECO:0000256" key="1">
    <source>
        <dbReference type="ARBA" id="ARBA00004141"/>
    </source>
</evidence>
<feature type="transmembrane region" description="Helical" evidence="5">
    <location>
        <begin position="54"/>
        <end position="75"/>
    </location>
</feature>
<reference evidence="6 7" key="1">
    <citation type="submission" date="2019-04" db="EMBL/GenBank/DDBJ databases">
        <authorList>
            <consortium name="DOE Joint Genome Institute"/>
            <person name="Mondo S."/>
            <person name="Kjaerbolling I."/>
            <person name="Vesth T."/>
            <person name="Frisvad J.C."/>
            <person name="Nybo J.L."/>
            <person name="Theobald S."/>
            <person name="Kildgaard S."/>
            <person name="Isbrandt T."/>
            <person name="Kuo A."/>
            <person name="Sato A."/>
            <person name="Lyhne E.K."/>
            <person name="Kogle M.E."/>
            <person name="Wiebenga A."/>
            <person name="Kun R.S."/>
            <person name="Lubbers R.J."/>
            <person name="Makela M.R."/>
            <person name="Barry K."/>
            <person name="Chovatia M."/>
            <person name="Clum A."/>
            <person name="Daum C."/>
            <person name="Haridas S."/>
            <person name="He G."/>
            <person name="LaButti K."/>
            <person name="Lipzen A."/>
            <person name="Riley R."/>
            <person name="Salamov A."/>
            <person name="Simmons B.A."/>
            <person name="Magnuson J.K."/>
            <person name="Henrissat B."/>
            <person name="Mortensen U.H."/>
            <person name="Larsen T.O."/>
            <person name="Devries R.P."/>
            <person name="Grigoriev I.V."/>
            <person name="Machida M."/>
            <person name="Baker S.E."/>
            <person name="Andersen M.R."/>
            <person name="Cantor M.N."/>
            <person name="Hua S.X."/>
        </authorList>
    </citation>
    <scope>NUCLEOTIDE SEQUENCE [LARGE SCALE GENOMIC DNA]</scope>
    <source>
        <strain evidence="6 7">CBS 119388</strain>
    </source>
</reference>
<feature type="transmembrane region" description="Helical" evidence="5">
    <location>
        <begin position="27"/>
        <end position="47"/>
    </location>
</feature>
<accession>A0A5N7D835</accession>
<dbReference type="GO" id="GO:0005886">
    <property type="term" value="C:plasma membrane"/>
    <property type="evidence" value="ECO:0007669"/>
    <property type="project" value="TreeGrafter"/>
</dbReference>
<evidence type="ECO:0000313" key="6">
    <source>
        <dbReference type="EMBL" id="KAE8402474.1"/>
    </source>
</evidence>
<keyword evidence="3 5" id="KW-1133">Transmembrane helix</keyword>
<feature type="transmembrane region" description="Helical" evidence="5">
    <location>
        <begin position="212"/>
        <end position="234"/>
    </location>
</feature>
<dbReference type="OrthoDB" id="4521223at2759"/>
<keyword evidence="4 5" id="KW-0472">Membrane</keyword>
<dbReference type="Pfam" id="PF04479">
    <property type="entry name" value="RTA1"/>
    <property type="match status" value="1"/>
</dbReference>
<feature type="transmembrane region" description="Helical" evidence="5">
    <location>
        <begin position="87"/>
        <end position="109"/>
    </location>
</feature>
<keyword evidence="7" id="KW-1185">Reference proteome</keyword>